<organism evidence="2 3">
    <name type="scientific">Undibacterium hunanense</name>
    <dbReference type="NCBI Taxonomy" id="2762292"/>
    <lineage>
        <taxon>Bacteria</taxon>
        <taxon>Pseudomonadati</taxon>
        <taxon>Pseudomonadota</taxon>
        <taxon>Betaproteobacteria</taxon>
        <taxon>Burkholderiales</taxon>
        <taxon>Oxalobacteraceae</taxon>
        <taxon>Undibacterium</taxon>
    </lineage>
</organism>
<dbReference type="Pfam" id="PF13451">
    <property type="entry name" value="zf_Tbcl"/>
    <property type="match status" value="1"/>
</dbReference>
<keyword evidence="3" id="KW-1185">Reference proteome</keyword>
<reference evidence="2 3" key="1">
    <citation type="submission" date="2020-08" db="EMBL/GenBank/DDBJ databases">
        <title>Novel species isolated from subtropical streams in China.</title>
        <authorList>
            <person name="Lu H."/>
        </authorList>
    </citation>
    <scope>NUCLEOTIDE SEQUENCE [LARGE SCALE GENOMIC DNA]</scope>
    <source>
        <strain evidence="2 3">CY18W</strain>
    </source>
</reference>
<proteinExistence type="predicted"/>
<gene>
    <name evidence="2" type="ORF">H8L32_21055</name>
</gene>
<evidence type="ECO:0000259" key="1">
    <source>
        <dbReference type="Pfam" id="PF13451"/>
    </source>
</evidence>
<name>A0ABR6ZWI1_9BURK</name>
<feature type="domain" description="Probable zinc-binding" evidence="1">
    <location>
        <begin position="59"/>
        <end position="107"/>
    </location>
</feature>
<dbReference type="InterPro" id="IPR025306">
    <property type="entry name" value="Zn-bnd_dom_prob"/>
</dbReference>
<dbReference type="EMBL" id="JACOGF010000012">
    <property type="protein sequence ID" value="MBC3919973.1"/>
    <property type="molecule type" value="Genomic_DNA"/>
</dbReference>
<evidence type="ECO:0000313" key="3">
    <source>
        <dbReference type="Proteomes" id="UP000650424"/>
    </source>
</evidence>
<sequence length="124" mass="14529">MKSGKQRRAEIMEKRRARIPVKESFDIYAMPTPAGAVMADREILKHNNTYSLLPLFYVDYAFNCRDCGCAQIWTGKQQKWWYEIMQGNINSVAVRCRSCRKTEQQRKKLAREIHLSGLAAKYEH</sequence>
<evidence type="ECO:0000313" key="2">
    <source>
        <dbReference type="EMBL" id="MBC3919973.1"/>
    </source>
</evidence>
<comment type="caution">
    <text evidence="2">The sequence shown here is derived from an EMBL/GenBank/DDBJ whole genome shotgun (WGS) entry which is preliminary data.</text>
</comment>
<accession>A0ABR6ZWI1</accession>
<dbReference type="Proteomes" id="UP000650424">
    <property type="component" value="Unassembled WGS sequence"/>
</dbReference>
<protein>
    <submittedName>
        <fullName evidence="2">Zinc-ribbon domain containing protein</fullName>
    </submittedName>
</protein>